<dbReference type="OrthoDB" id="287789at2"/>
<evidence type="ECO:0000313" key="2">
    <source>
        <dbReference type="EMBL" id="PQO48086.1"/>
    </source>
</evidence>
<accession>A0A2S8GUK2</accession>
<feature type="transmembrane region" description="Helical" evidence="1">
    <location>
        <begin position="265"/>
        <end position="285"/>
    </location>
</feature>
<dbReference type="RefSeq" id="WP_105333613.1">
    <property type="nucleotide sequence ID" value="NZ_PUHZ01000002.1"/>
</dbReference>
<evidence type="ECO:0008006" key="4">
    <source>
        <dbReference type="Google" id="ProtNLM"/>
    </source>
</evidence>
<sequence length="373" mass="41825">MNEAETPNPYQSPGSETPTTAPAGAIIAAGELTTGDLIQVYRAAGYRNWRWLPVYLVLAGSVFGVFLLKGELTALTTRNLAVFLGLPLLLAVIAQATQYYWGAHWRSARGLLEKGPLPMRFTLEEEGLRYEVNQTDNLFPWDRFTRLHAGRELLVLYLNREDWLALPAHFFASRDAFLAAAELSSRKLRQNSSPTPELAASDAATRKGPAGVVIAVGRLTEQEFLATKRRAIRKKVLEITLVVAAICCIPIGVVVFNTSDMESRAVAGLLVLMVLGLIPFLWWTLRNGFRQQYRTSRHASPPRWVITAEGISLSPNDDAENLNWNAFDEITLADDSLTFHRRKKEPLLLPRRFCISDAEWRQVLEWAQQAPKN</sequence>
<feature type="transmembrane region" description="Helical" evidence="1">
    <location>
        <begin position="80"/>
        <end position="101"/>
    </location>
</feature>
<keyword evidence="1" id="KW-1133">Transmembrane helix</keyword>
<proteinExistence type="predicted"/>
<dbReference type="Proteomes" id="UP000237819">
    <property type="component" value="Unassembled WGS sequence"/>
</dbReference>
<feature type="transmembrane region" description="Helical" evidence="1">
    <location>
        <begin position="51"/>
        <end position="68"/>
    </location>
</feature>
<feature type="transmembrane region" description="Helical" evidence="1">
    <location>
        <begin position="236"/>
        <end position="259"/>
    </location>
</feature>
<keyword evidence="1" id="KW-0812">Transmembrane</keyword>
<reference evidence="2 3" key="1">
    <citation type="submission" date="2018-02" db="EMBL/GenBank/DDBJ databases">
        <title>Comparative genomes isolates from brazilian mangrove.</title>
        <authorList>
            <person name="Araujo J.E."/>
            <person name="Taketani R.G."/>
            <person name="Silva M.C.P."/>
            <person name="Loureco M.V."/>
            <person name="Andreote F.D."/>
        </authorList>
    </citation>
    <scope>NUCLEOTIDE SEQUENCE [LARGE SCALE GENOMIC DNA]</scope>
    <source>
        <strain evidence="2 3">Nap-Phe MGV</strain>
    </source>
</reference>
<dbReference type="AlphaFoldDB" id="A0A2S8GUK2"/>
<gene>
    <name evidence="2" type="ORF">C5Y93_01500</name>
</gene>
<dbReference type="EMBL" id="PUHZ01000002">
    <property type="protein sequence ID" value="PQO48086.1"/>
    <property type="molecule type" value="Genomic_DNA"/>
</dbReference>
<organism evidence="2 3">
    <name type="scientific">Blastopirellula marina</name>
    <dbReference type="NCBI Taxonomy" id="124"/>
    <lineage>
        <taxon>Bacteria</taxon>
        <taxon>Pseudomonadati</taxon>
        <taxon>Planctomycetota</taxon>
        <taxon>Planctomycetia</taxon>
        <taxon>Pirellulales</taxon>
        <taxon>Pirellulaceae</taxon>
        <taxon>Blastopirellula</taxon>
    </lineage>
</organism>
<comment type="caution">
    <text evidence="2">The sequence shown here is derived from an EMBL/GenBank/DDBJ whole genome shotgun (WGS) entry which is preliminary data.</text>
</comment>
<evidence type="ECO:0000256" key="1">
    <source>
        <dbReference type="SAM" id="Phobius"/>
    </source>
</evidence>
<evidence type="ECO:0000313" key="3">
    <source>
        <dbReference type="Proteomes" id="UP000237819"/>
    </source>
</evidence>
<keyword evidence="1" id="KW-0472">Membrane</keyword>
<protein>
    <recommendedName>
        <fullName evidence="4">YcxB-like protein domain-containing protein</fullName>
    </recommendedName>
</protein>
<name>A0A2S8GUK2_9BACT</name>